<dbReference type="PANTHER" id="PTHR32063:SF33">
    <property type="entry name" value="RND SUPERFAMILY EFFLUX PUMP PERMEASE COMPONENT"/>
    <property type="match status" value="1"/>
</dbReference>
<dbReference type="InterPro" id="IPR027463">
    <property type="entry name" value="AcrB_DN_DC_subdom"/>
</dbReference>
<dbReference type="EMBL" id="JAGSOY010000026">
    <property type="protein sequence ID" value="MBU2711898.1"/>
    <property type="molecule type" value="Genomic_DNA"/>
</dbReference>
<dbReference type="Gene3D" id="3.30.70.1320">
    <property type="entry name" value="Multidrug efflux transporter AcrB pore domain like"/>
    <property type="match status" value="1"/>
</dbReference>
<keyword evidence="1" id="KW-0472">Membrane</keyword>
<evidence type="ECO:0000256" key="1">
    <source>
        <dbReference type="SAM" id="Phobius"/>
    </source>
</evidence>
<dbReference type="Proteomes" id="UP000690515">
    <property type="component" value="Unassembled WGS sequence"/>
</dbReference>
<keyword evidence="3" id="KW-1185">Reference proteome</keyword>
<feature type="transmembrane region" description="Helical" evidence="1">
    <location>
        <begin position="865"/>
        <end position="884"/>
    </location>
</feature>
<comment type="caution">
    <text evidence="2">The sequence shown here is derived from an EMBL/GenBank/DDBJ whole genome shotgun (WGS) entry which is preliminary data.</text>
</comment>
<feature type="transmembrane region" description="Helical" evidence="1">
    <location>
        <begin position="424"/>
        <end position="445"/>
    </location>
</feature>
<name>A0ABS5ZDJ7_9GAMM</name>
<dbReference type="SUPFAM" id="SSF82714">
    <property type="entry name" value="Multidrug efflux transporter AcrB TolC docking domain, DN and DC subdomains"/>
    <property type="match status" value="2"/>
</dbReference>
<protein>
    <submittedName>
        <fullName evidence="2">Efflux RND transporter permease subunit</fullName>
    </submittedName>
</protein>
<feature type="transmembrane region" description="Helical" evidence="1">
    <location>
        <begin position="523"/>
        <end position="545"/>
    </location>
</feature>
<feature type="transmembrane region" description="Helical" evidence="1">
    <location>
        <begin position="327"/>
        <end position="347"/>
    </location>
</feature>
<dbReference type="Gene3D" id="3.30.70.1440">
    <property type="entry name" value="Multidrug efflux transporter AcrB pore domain"/>
    <property type="match status" value="1"/>
</dbReference>
<dbReference type="SUPFAM" id="SSF82693">
    <property type="entry name" value="Multidrug efflux transporter AcrB pore domain, PN1, PN2, PC1 and PC2 subdomains"/>
    <property type="match status" value="3"/>
</dbReference>
<feature type="transmembrane region" description="Helical" evidence="1">
    <location>
        <begin position="382"/>
        <end position="404"/>
    </location>
</feature>
<gene>
    <name evidence="2" type="ORF">KCG35_12580</name>
</gene>
<dbReference type="Gene3D" id="3.30.2090.10">
    <property type="entry name" value="Multidrug efflux transporter AcrB TolC docking domain, DN and DC subdomains"/>
    <property type="match status" value="2"/>
</dbReference>
<dbReference type="Gene3D" id="1.20.1640.10">
    <property type="entry name" value="Multidrug efflux transporter AcrB transmembrane domain"/>
    <property type="match status" value="2"/>
</dbReference>
<dbReference type="Pfam" id="PF00873">
    <property type="entry name" value="ACR_tran"/>
    <property type="match status" value="1"/>
</dbReference>
<feature type="transmembrane region" description="Helical" evidence="1">
    <location>
        <begin position="890"/>
        <end position="911"/>
    </location>
</feature>
<dbReference type="PANTHER" id="PTHR32063">
    <property type="match status" value="1"/>
</dbReference>
<feature type="transmembrane region" description="Helical" evidence="1">
    <location>
        <begin position="353"/>
        <end position="370"/>
    </location>
</feature>
<feature type="transmembrane region" description="Helical" evidence="1">
    <location>
        <begin position="994"/>
        <end position="1017"/>
    </location>
</feature>
<feature type="transmembrane region" description="Helical" evidence="1">
    <location>
        <begin position="963"/>
        <end position="982"/>
    </location>
</feature>
<proteinExistence type="predicted"/>
<evidence type="ECO:0000313" key="3">
    <source>
        <dbReference type="Proteomes" id="UP000690515"/>
    </source>
</evidence>
<feature type="transmembrane region" description="Helical" evidence="1">
    <location>
        <begin position="452"/>
        <end position="475"/>
    </location>
</feature>
<reference evidence="2 3" key="1">
    <citation type="submission" date="2021-04" db="EMBL/GenBank/DDBJ databases">
        <authorList>
            <person name="Pira H."/>
            <person name="Risdian C."/>
            <person name="Wink J."/>
        </authorList>
    </citation>
    <scope>NUCLEOTIDE SEQUENCE [LARGE SCALE GENOMIC DNA]</scope>
    <source>
        <strain evidence="2 3">WH53</strain>
    </source>
</reference>
<evidence type="ECO:0000313" key="2">
    <source>
        <dbReference type="EMBL" id="MBU2711898.1"/>
    </source>
</evidence>
<dbReference type="SUPFAM" id="SSF82866">
    <property type="entry name" value="Multidrug efflux transporter AcrB transmembrane domain"/>
    <property type="match status" value="2"/>
</dbReference>
<dbReference type="InterPro" id="IPR001036">
    <property type="entry name" value="Acrflvin-R"/>
</dbReference>
<keyword evidence="1" id="KW-0812">Transmembrane</keyword>
<dbReference type="Gene3D" id="3.30.70.1430">
    <property type="entry name" value="Multidrug efflux transporter AcrB pore domain"/>
    <property type="match status" value="2"/>
</dbReference>
<sequence>MIRYFAEHPTASNLLMILFLISGLLTISKMEKETFPSIEKYEVQVSVTYPGADAKEIEESICLPLEDATDTISFVEETRCEAADNIGNFVLKMTENGNFDDFVQDIRDAVDAVNTLPQQSESPVIEELNQTSDVVSIAISANIDKTQLKQLAEIMKTKLVKNPIIPKVSISGFSQRILKVAIEEGNLRKYGMSIQDIANAISNQSIDLPAGELNTDNRYYQIKFYDQRKTPDELSKLIISSSASGAEVTLGEIATITDTFETKEDAIEFNGHPAAILKISKNKRDDSLSIYDAVKDFVEKENQILPDGIELIITNDFASIIKDRIQLVLTNSWQGIILVVLSLFLFFNFRYTFWVAMGLPVAFLGSFMFIHTLDVSINMISMVGLLIAIGILMDDAIVISESIAAEYKRGLSPLDAAIEGTQKVARGILSSFITTILIFGGLLFLKGDIGQVLKVLPIVLITVISVSLVEAFIILPNHLIHAIQRDHDKPNKTFRWKEKFNSLFERLKEKVESLAKRSIEYRYLTIGLTFACLIVTLSLVPAGFLKFKAFPEIDGNNIDAKILLPQGTPLARTEEIVSQVIAGLKKLDKEMSQQEIAPLVQNYSIKYNENSVADESGSHVATISVDLLSVEQRKATINQISAKWQENVGTFPDAISIMFKNPSSGPGGQAIQIRLQGNDLNELSSASYALQEWFLAYEGVSGIRDNLRPGMPQIHIKMQEGTLAKGINANMIAQQLRGAYQGNNVASIQYGDEDYEIHVMLDDNSKNTLTDFDYMSIIHPTTNEAVPLSSIAQIDYSREYAKINRINKKRTITVYGEVDDKLANTAQILIDTQKNFFPKLKATYPNIEIGLEGQMKNSKTTGSSFGTIFTMGILGIFCLLSFQFKNYLEPIIVLLAIPLSLIGVIWGHILLGIDLSMPSVMGFVSLAGIVVNNSILLVEFVKLHAKNGVTVHEAASNATRDRFRAIFLTTLTTTMGMIPLLFETSMQAQILIPLVTSIVFGLLASTVLVLVVLPAFYMVLEDFGVTSIEPNTTPNSK</sequence>
<organism evidence="2 3">
    <name type="scientific">Zooshikella harenae</name>
    <dbReference type="NCBI Taxonomy" id="2827238"/>
    <lineage>
        <taxon>Bacteria</taxon>
        <taxon>Pseudomonadati</taxon>
        <taxon>Pseudomonadota</taxon>
        <taxon>Gammaproteobacteria</taxon>
        <taxon>Oceanospirillales</taxon>
        <taxon>Zooshikellaceae</taxon>
        <taxon>Zooshikella</taxon>
    </lineage>
</organism>
<feature type="transmembrane region" description="Helical" evidence="1">
    <location>
        <begin position="923"/>
        <end position="943"/>
    </location>
</feature>
<keyword evidence="1" id="KW-1133">Transmembrane helix</keyword>
<dbReference type="PRINTS" id="PR00702">
    <property type="entry name" value="ACRIFLAVINRP"/>
</dbReference>
<accession>A0ABS5ZDJ7</accession>
<dbReference type="RefSeq" id="WP_215820047.1">
    <property type="nucleotide sequence ID" value="NZ_JAGSOY010000026.1"/>
</dbReference>